<dbReference type="RefSeq" id="XP_025375768.1">
    <property type="nucleotide sequence ID" value="XM_025522460.1"/>
</dbReference>
<accession>A0A316YGA7</accession>
<dbReference type="GeneID" id="37044376"/>
<keyword evidence="1" id="KW-0472">Membrane</keyword>
<organism evidence="2 3">
    <name type="scientific">Acaromyces ingoldii</name>
    <dbReference type="NCBI Taxonomy" id="215250"/>
    <lineage>
        <taxon>Eukaryota</taxon>
        <taxon>Fungi</taxon>
        <taxon>Dikarya</taxon>
        <taxon>Basidiomycota</taxon>
        <taxon>Ustilaginomycotina</taxon>
        <taxon>Exobasidiomycetes</taxon>
        <taxon>Exobasidiales</taxon>
        <taxon>Cryptobasidiaceae</taxon>
        <taxon>Acaromyces</taxon>
    </lineage>
</organism>
<dbReference type="AlphaFoldDB" id="A0A316YGA7"/>
<dbReference type="EMBL" id="KZ819638">
    <property type="protein sequence ID" value="PWN88570.1"/>
    <property type="molecule type" value="Genomic_DNA"/>
</dbReference>
<keyword evidence="3" id="KW-1185">Reference proteome</keyword>
<evidence type="ECO:0000256" key="1">
    <source>
        <dbReference type="SAM" id="Phobius"/>
    </source>
</evidence>
<feature type="transmembrane region" description="Helical" evidence="1">
    <location>
        <begin position="7"/>
        <end position="24"/>
    </location>
</feature>
<protein>
    <submittedName>
        <fullName evidence="2">Uncharacterized protein</fullName>
    </submittedName>
</protein>
<dbReference type="InParanoid" id="A0A316YGA7"/>
<feature type="non-terminal residue" evidence="2">
    <location>
        <position position="203"/>
    </location>
</feature>
<evidence type="ECO:0000313" key="3">
    <source>
        <dbReference type="Proteomes" id="UP000245768"/>
    </source>
</evidence>
<keyword evidence="1" id="KW-1133">Transmembrane helix</keyword>
<feature type="transmembrane region" description="Helical" evidence="1">
    <location>
        <begin position="44"/>
        <end position="63"/>
    </location>
</feature>
<proteinExistence type="predicted"/>
<keyword evidence="1" id="KW-0812">Transmembrane</keyword>
<dbReference type="Proteomes" id="UP000245768">
    <property type="component" value="Unassembled WGS sequence"/>
</dbReference>
<reference evidence="2 3" key="1">
    <citation type="journal article" date="2018" name="Mol. Biol. Evol.">
        <title>Broad Genomic Sampling Reveals a Smut Pathogenic Ancestry of the Fungal Clade Ustilaginomycotina.</title>
        <authorList>
            <person name="Kijpornyongpan T."/>
            <person name="Mondo S.J."/>
            <person name="Barry K."/>
            <person name="Sandor L."/>
            <person name="Lee J."/>
            <person name="Lipzen A."/>
            <person name="Pangilinan J."/>
            <person name="LaButti K."/>
            <person name="Hainaut M."/>
            <person name="Henrissat B."/>
            <person name="Grigoriev I.V."/>
            <person name="Spatafora J.W."/>
            <person name="Aime M.C."/>
        </authorList>
    </citation>
    <scope>NUCLEOTIDE SEQUENCE [LARGE SCALE GENOMIC DNA]</scope>
    <source>
        <strain evidence="2 3">MCA 4198</strain>
    </source>
</reference>
<sequence length="203" mass="21281">MTSQVRSILLPALAAVAPAAYHLYSPAAQTGGRVTNVPSLLPVGYGYILLMLLSTSTVVSIAARRPSTSSSPYSSTFNYALPTLLAGLFWPKLALALASAQFSGIILTLLFAPSAAAPSGAAVEKGAVQTQGGASLAVAKSIEAAALLGEWEPPTYLGFFQLPDWLNAMLCRPDRVSCDSGTASRTGPRIEARRRCTFHPSRL</sequence>
<feature type="transmembrane region" description="Helical" evidence="1">
    <location>
        <begin position="84"/>
        <end position="112"/>
    </location>
</feature>
<name>A0A316YGA7_9BASI</name>
<evidence type="ECO:0000313" key="2">
    <source>
        <dbReference type="EMBL" id="PWN88570.1"/>
    </source>
</evidence>
<gene>
    <name evidence="2" type="ORF">FA10DRAFT_268752</name>
</gene>